<organism evidence="10 11">
    <name type="scientific">Litorivita pollutaquae</name>
    <dbReference type="NCBI Taxonomy" id="2200892"/>
    <lineage>
        <taxon>Bacteria</taxon>
        <taxon>Pseudomonadati</taxon>
        <taxon>Pseudomonadota</taxon>
        <taxon>Alphaproteobacteria</taxon>
        <taxon>Rhodobacterales</taxon>
        <taxon>Paracoccaceae</taxon>
        <taxon>Litorivita</taxon>
    </lineage>
</organism>
<dbReference type="NCBIfam" id="TIGR04178">
    <property type="entry name" value="exo_archaeo"/>
    <property type="match status" value="1"/>
</dbReference>
<keyword evidence="4 8" id="KW-0812">Transmembrane</keyword>
<dbReference type="NCBIfam" id="TIGR02914">
    <property type="entry name" value="EpsI_fam"/>
    <property type="match status" value="1"/>
</dbReference>
<keyword evidence="11" id="KW-1185">Reference proteome</keyword>
<dbReference type="EMBL" id="QFVT01000014">
    <property type="protein sequence ID" value="PYC46410.1"/>
    <property type="molecule type" value="Genomic_DNA"/>
</dbReference>
<evidence type="ECO:0000256" key="1">
    <source>
        <dbReference type="ARBA" id="ARBA00004651"/>
    </source>
</evidence>
<evidence type="ECO:0000256" key="5">
    <source>
        <dbReference type="ARBA" id="ARBA00022801"/>
    </source>
</evidence>
<dbReference type="Pfam" id="PF09721">
    <property type="entry name" value="Exosortase_EpsH"/>
    <property type="match status" value="1"/>
</dbReference>
<feature type="transmembrane region" description="Helical" evidence="8">
    <location>
        <begin position="164"/>
        <end position="186"/>
    </location>
</feature>
<feature type="domain" description="Methanolan biosynthesis EpsI" evidence="9">
    <location>
        <begin position="321"/>
        <end position="528"/>
    </location>
</feature>
<feature type="transmembrane region" description="Helical" evidence="8">
    <location>
        <begin position="319"/>
        <end position="336"/>
    </location>
</feature>
<keyword evidence="6 8" id="KW-1133">Transmembrane helix</keyword>
<evidence type="ECO:0000256" key="8">
    <source>
        <dbReference type="SAM" id="Phobius"/>
    </source>
</evidence>
<feature type="transmembrane region" description="Helical" evidence="8">
    <location>
        <begin position="21"/>
        <end position="45"/>
    </location>
</feature>
<dbReference type="InterPro" id="IPR026491">
    <property type="entry name" value="ExosortD_VPLPA"/>
</dbReference>
<keyword evidence="2" id="KW-1003">Cell membrane</keyword>
<evidence type="ECO:0000256" key="4">
    <source>
        <dbReference type="ARBA" id="ARBA00022692"/>
    </source>
</evidence>
<proteinExistence type="predicted"/>
<evidence type="ECO:0000256" key="7">
    <source>
        <dbReference type="ARBA" id="ARBA00023136"/>
    </source>
</evidence>
<feature type="transmembrane region" description="Helical" evidence="8">
    <location>
        <begin position="82"/>
        <end position="101"/>
    </location>
</feature>
<protein>
    <submittedName>
        <fullName evidence="10">VPLPA-CTERM-specific exosortase XrtD</fullName>
    </submittedName>
</protein>
<feature type="transmembrane region" description="Helical" evidence="8">
    <location>
        <begin position="266"/>
        <end position="286"/>
    </location>
</feature>
<dbReference type="Proteomes" id="UP000248012">
    <property type="component" value="Unassembled WGS sequence"/>
</dbReference>
<evidence type="ECO:0000259" key="9">
    <source>
        <dbReference type="Pfam" id="PF11984"/>
    </source>
</evidence>
<evidence type="ECO:0000313" key="10">
    <source>
        <dbReference type="EMBL" id="PYC46410.1"/>
    </source>
</evidence>
<name>A0A2V4NA21_9RHOB</name>
<dbReference type="GO" id="GO:0006508">
    <property type="term" value="P:proteolysis"/>
    <property type="evidence" value="ECO:0007669"/>
    <property type="project" value="UniProtKB-KW"/>
</dbReference>
<dbReference type="RefSeq" id="WP_110797252.1">
    <property type="nucleotide sequence ID" value="NZ_KZ826493.1"/>
</dbReference>
<keyword evidence="3" id="KW-0645">Protease</keyword>
<keyword evidence="5" id="KW-0378">Hydrolase</keyword>
<comment type="caution">
    <text evidence="10">The sequence shown here is derived from an EMBL/GenBank/DDBJ whole genome shotgun (WGS) entry which is preliminary data.</text>
</comment>
<sequence>MSFASDTPPPTHALSRYVGPFWLLMAVIAAAVFFQEGLNALLVAWQLPEYSHGPLIPVLSGLLFLRQLKTEPVHLGAQNDRWPGLLLLGVALAFGALGKLAQIDDITAYATILWVGAVLLISFGWQQGKHFWPPVLHLVYMLPLPGVLYYKLSTFLQAVSSELGVWFLHVLGVTVFLEGNIIDLGVYKLHVAEACSGLRYLFPILSFSYIFAVLYQGPMWHKAVLLISAAPITVFMNSVRIALAGVIVERWGPEHVEGFSHFFEGWVIFMACVVILFLLAWLMLFIHPDKPSLPEALDLDTDGLLTQLTRLRLVQPSRALILGTLMVTAAAAAWYMRPAVEIVQPSREPFALFPRQMGEWKAGPPKPALSAAVEQVLGADDYHSIDFSSPKEAAKVEFFSAFYKDQTKGGTHSPEICLPSAGWEIAWLERVDIAPEVGFDAPYMINRAVIQKGTSRMLAYYWFEQHGRHVAWDFAAKFYLLYDGIALGRTDGALVRLITPIVRGETEEEAEVRLKKMFKETVQVLPRFVPN</sequence>
<dbReference type="InterPro" id="IPR026392">
    <property type="entry name" value="Exo/Archaeosortase_dom"/>
</dbReference>
<feature type="transmembrane region" description="Helical" evidence="8">
    <location>
        <begin position="108"/>
        <end position="125"/>
    </location>
</feature>
<dbReference type="GO" id="GO:0005886">
    <property type="term" value="C:plasma membrane"/>
    <property type="evidence" value="ECO:0007669"/>
    <property type="project" value="UniProtKB-SubCell"/>
</dbReference>
<dbReference type="InterPro" id="IPR014263">
    <property type="entry name" value="Methanolan_biosynth_EpsI"/>
</dbReference>
<reference evidence="10 11" key="1">
    <citation type="submission" date="2018-05" db="EMBL/GenBank/DDBJ databases">
        <title>Oceanovita maritima gen. nov., sp. nov., a marine bacterium in the family Rhodobacteraceae isolated from surface seawater of Lundu port Xiamen, China.</title>
        <authorList>
            <person name="Hetharua B.H."/>
            <person name="Min D."/>
            <person name="Liao H."/>
            <person name="Tian Y."/>
        </authorList>
    </citation>
    <scope>NUCLEOTIDE SEQUENCE [LARGE SCALE GENOMIC DNA]</scope>
    <source>
        <strain evidence="10 11">FSX-11</strain>
    </source>
</reference>
<keyword evidence="7 8" id="KW-0472">Membrane</keyword>
<evidence type="ECO:0000256" key="2">
    <source>
        <dbReference type="ARBA" id="ARBA00022475"/>
    </source>
</evidence>
<evidence type="ECO:0000313" key="11">
    <source>
        <dbReference type="Proteomes" id="UP000248012"/>
    </source>
</evidence>
<feature type="transmembrane region" description="Helical" evidence="8">
    <location>
        <begin position="223"/>
        <end position="246"/>
    </location>
</feature>
<accession>A0A2V4NA21</accession>
<evidence type="ECO:0000256" key="3">
    <source>
        <dbReference type="ARBA" id="ARBA00022670"/>
    </source>
</evidence>
<feature type="transmembrane region" description="Helical" evidence="8">
    <location>
        <begin position="198"/>
        <end position="216"/>
    </location>
</feature>
<dbReference type="GO" id="GO:0008233">
    <property type="term" value="F:peptidase activity"/>
    <property type="evidence" value="ECO:0007669"/>
    <property type="project" value="UniProtKB-KW"/>
</dbReference>
<dbReference type="AlphaFoldDB" id="A0A2V4NA21"/>
<evidence type="ECO:0000256" key="6">
    <source>
        <dbReference type="ARBA" id="ARBA00022989"/>
    </source>
</evidence>
<comment type="subcellular location">
    <subcellularLocation>
        <location evidence="1">Cell membrane</location>
        <topology evidence="1">Multi-pass membrane protein</topology>
    </subcellularLocation>
</comment>
<gene>
    <name evidence="10" type="ORF">DI396_15545</name>
</gene>
<dbReference type="NCBIfam" id="TIGR04152">
    <property type="entry name" value="exosort_VPLPA"/>
    <property type="match status" value="1"/>
</dbReference>
<dbReference type="OrthoDB" id="9797363at2"/>
<dbReference type="Pfam" id="PF11984">
    <property type="entry name" value="DUF3485"/>
    <property type="match status" value="1"/>
</dbReference>
<feature type="transmembrane region" description="Helical" evidence="8">
    <location>
        <begin position="131"/>
        <end position="152"/>
    </location>
</feature>
<dbReference type="InterPro" id="IPR019127">
    <property type="entry name" value="Exosortase"/>
</dbReference>